<feature type="transmembrane region" description="Helical" evidence="1">
    <location>
        <begin position="375"/>
        <end position="393"/>
    </location>
</feature>
<evidence type="ECO:0000313" key="3">
    <source>
        <dbReference type="Proteomes" id="UP001299596"/>
    </source>
</evidence>
<comment type="caution">
    <text evidence="2">The sequence shown here is derived from an EMBL/GenBank/DDBJ whole genome shotgun (WGS) entry which is preliminary data.</text>
</comment>
<evidence type="ECO:0000313" key="2">
    <source>
        <dbReference type="EMBL" id="MEB3019609.1"/>
    </source>
</evidence>
<organism evidence="2 3">
    <name type="scientific">[Mycobacterium] crassicus</name>
    <dbReference type="NCBI Taxonomy" id="2872309"/>
    <lineage>
        <taxon>Bacteria</taxon>
        <taxon>Bacillati</taxon>
        <taxon>Actinomycetota</taxon>
        <taxon>Actinomycetes</taxon>
        <taxon>Mycobacteriales</taxon>
        <taxon>Mycobacteriaceae</taxon>
        <taxon>Mycolicibacter</taxon>
    </lineage>
</organism>
<dbReference type="RefSeq" id="WP_225404804.1">
    <property type="nucleotide sequence ID" value="NZ_JAYJJR010000001.1"/>
</dbReference>
<dbReference type="Pfam" id="PF12077">
    <property type="entry name" value="DUF3556"/>
    <property type="match status" value="1"/>
</dbReference>
<sequence length="602" mass="67035">MGFTQPYLPDIDPEELLRRPLRDRLQFTAIDWVENGFGAPKMVHCIYLVKLFVFFTLGGAIIATATSPGVAPFWRIAEWWNQPIVYQKVILWIVLCEILGIAGAWGPLMGRVKPMTGGYRFWLKPDTIRQPPWPWLSGTGGDRRTWGDVGLYVAVLISLVVPLVLPGVPSASLTQRLPGDTSGLVDPMLLGVAVGLLLLLGLRDKTAFLSARSDQYLWALIFFMVLPFTDMIIALKLLIVASWTGAAFSKLGKHFSHVVSPMVSNAPWTPKWFRRAVYRDPPRDLRPSPTAHLMAHGLGTILEFGAPLILLFSTNKTLTVVAIVLVWSMHAFIISTFPLAVPLEWNVVFIYAAAFLFLGFPAWEGYAVTDMSPPWLVLVVAPIVLFLPVLGNIRPDKVSFLWSYRQYAGNWACSLWAFAPGAEEKLNRVTRPCGNLVDQFVQGGYEPAWAEATMQRFIGFRSLNPQGRGEFSVLLSRVSDIETRTVREGEFQCGSMIGFSFGEGHLHNEQLVSAIQSRVGYAPGELVVVMVESEVFGSGVQRYRLVDAALGEIERGTWRVADAADAQPWLPEGPIPLTVTRRADRLPEWFRDQRAGDHEAMA</sequence>
<dbReference type="EMBL" id="JAYJJR010000001">
    <property type="protein sequence ID" value="MEB3019609.1"/>
    <property type="molecule type" value="Genomic_DNA"/>
</dbReference>
<protein>
    <submittedName>
        <fullName evidence="2">DUF3556 domain-containing protein</fullName>
    </submittedName>
</protein>
<name>A0ABU5XBG8_9MYCO</name>
<evidence type="ECO:0000256" key="1">
    <source>
        <dbReference type="SAM" id="Phobius"/>
    </source>
</evidence>
<keyword evidence="1" id="KW-0472">Membrane</keyword>
<feature type="transmembrane region" description="Helical" evidence="1">
    <location>
        <begin position="51"/>
        <end position="77"/>
    </location>
</feature>
<feature type="transmembrane region" description="Helical" evidence="1">
    <location>
        <begin position="319"/>
        <end position="339"/>
    </location>
</feature>
<dbReference type="InterPro" id="IPR021941">
    <property type="entry name" value="DUF3556_TM"/>
</dbReference>
<feature type="transmembrane region" description="Helical" evidence="1">
    <location>
        <begin position="345"/>
        <end position="363"/>
    </location>
</feature>
<feature type="transmembrane region" description="Helical" evidence="1">
    <location>
        <begin position="293"/>
        <end position="312"/>
    </location>
</feature>
<reference evidence="2 3" key="1">
    <citation type="submission" date="2023-12" db="EMBL/GenBank/DDBJ databases">
        <title>Description of new species of Mycobacterium terrae complex isolated from sewage at the Sao Paulo Zoological Park Foundation in Brazil.</title>
        <authorList>
            <person name="Romagnoli C.L."/>
            <person name="Conceicao E.C."/>
            <person name="Machado E."/>
            <person name="Barreto L.B.P.F."/>
            <person name="Sharma A."/>
            <person name="Silva N.M."/>
            <person name="Marques L.E."/>
            <person name="Juliana M.A."/>
            <person name="Lourenco M.C.S."/>
            <person name="Digiampietri L.A."/>
            <person name="Suffys P.N."/>
            <person name="Viana-Niero C."/>
        </authorList>
    </citation>
    <scope>NUCLEOTIDE SEQUENCE [LARGE SCALE GENOMIC DNA]</scope>
    <source>
        <strain evidence="2 3">MYC098</strain>
    </source>
</reference>
<keyword evidence="3" id="KW-1185">Reference proteome</keyword>
<dbReference type="Proteomes" id="UP001299596">
    <property type="component" value="Unassembled WGS sequence"/>
</dbReference>
<keyword evidence="1" id="KW-0812">Transmembrane</keyword>
<feature type="transmembrane region" description="Helical" evidence="1">
    <location>
        <begin position="89"/>
        <end position="110"/>
    </location>
</feature>
<proteinExistence type="predicted"/>
<feature type="transmembrane region" description="Helical" evidence="1">
    <location>
        <begin position="216"/>
        <end position="243"/>
    </location>
</feature>
<feature type="transmembrane region" description="Helical" evidence="1">
    <location>
        <begin position="149"/>
        <end position="168"/>
    </location>
</feature>
<accession>A0ABU5XBG8</accession>
<keyword evidence="1" id="KW-1133">Transmembrane helix</keyword>
<feature type="transmembrane region" description="Helical" evidence="1">
    <location>
        <begin position="188"/>
        <end position="204"/>
    </location>
</feature>
<gene>
    <name evidence="2" type="ORF">K6T79_00955</name>
</gene>